<dbReference type="CDD" id="cd05233">
    <property type="entry name" value="SDR_c"/>
    <property type="match status" value="1"/>
</dbReference>
<dbReference type="Proteomes" id="UP000075806">
    <property type="component" value="Unassembled WGS sequence"/>
</dbReference>
<accession>A0A162EA99</accession>
<evidence type="ECO:0000313" key="3">
    <source>
        <dbReference type="EMBL" id="KYG32145.1"/>
    </source>
</evidence>
<evidence type="ECO:0000313" key="4">
    <source>
        <dbReference type="Proteomes" id="UP000075806"/>
    </source>
</evidence>
<dbReference type="RefSeq" id="WP_061948460.1">
    <property type="nucleotide sequence ID" value="NZ_LTAO01000012.1"/>
</dbReference>
<sequence>MPSKIVVVTGAASGIGLKIAEFFAENGYTVCALDYQKSELAKQVNILQNEGLHVKGYVCDVSKEREVIQTIEQIIKEEHTIDVLINNAGISTFQSIEELTYEEWNRVIQTNLSSMFLCTREVLKVMKKNGRGSIVNISSTRAFMSEPESEAYAASKGGVIAFTHALAASLQKYQITINSISPGWIHTGTEDVREMDHKQHFSNRVGRPSDIASACLFLTDEENRFINGENLIIDGGMTKKMIYEH</sequence>
<dbReference type="EMBL" id="LTAO01000012">
    <property type="protein sequence ID" value="KYG32145.1"/>
    <property type="molecule type" value="Genomic_DNA"/>
</dbReference>
<dbReference type="PROSITE" id="PS00061">
    <property type="entry name" value="ADH_SHORT"/>
    <property type="match status" value="1"/>
</dbReference>
<organism evidence="3 4">
    <name type="scientific">Alkalihalobacillus trypoxylicola</name>
    <dbReference type="NCBI Taxonomy" id="519424"/>
    <lineage>
        <taxon>Bacteria</taxon>
        <taxon>Bacillati</taxon>
        <taxon>Bacillota</taxon>
        <taxon>Bacilli</taxon>
        <taxon>Bacillales</taxon>
        <taxon>Bacillaceae</taxon>
        <taxon>Alkalihalobacillus</taxon>
    </lineage>
</organism>
<dbReference type="InterPro" id="IPR036291">
    <property type="entry name" value="NAD(P)-bd_dom_sf"/>
</dbReference>
<dbReference type="PRINTS" id="PR00080">
    <property type="entry name" value="SDRFAMILY"/>
</dbReference>
<dbReference type="AlphaFoldDB" id="A0A162EA99"/>
<dbReference type="OrthoDB" id="9803333at2"/>
<dbReference type="PRINTS" id="PR00081">
    <property type="entry name" value="GDHRDH"/>
</dbReference>
<evidence type="ECO:0000256" key="2">
    <source>
        <dbReference type="ARBA" id="ARBA00023002"/>
    </source>
</evidence>
<dbReference type="GO" id="GO:0008206">
    <property type="term" value="P:bile acid metabolic process"/>
    <property type="evidence" value="ECO:0007669"/>
    <property type="project" value="UniProtKB-ARBA"/>
</dbReference>
<dbReference type="InterPro" id="IPR050259">
    <property type="entry name" value="SDR"/>
</dbReference>
<dbReference type="Pfam" id="PF13561">
    <property type="entry name" value="adh_short_C2"/>
    <property type="match status" value="1"/>
</dbReference>
<dbReference type="InterPro" id="IPR002347">
    <property type="entry name" value="SDR_fam"/>
</dbReference>
<name>A0A162EA99_9BACI</name>
<dbReference type="Gene3D" id="3.40.50.720">
    <property type="entry name" value="NAD(P)-binding Rossmann-like Domain"/>
    <property type="match status" value="1"/>
</dbReference>
<dbReference type="PANTHER" id="PTHR42879">
    <property type="entry name" value="3-OXOACYL-(ACYL-CARRIER-PROTEIN) REDUCTASE"/>
    <property type="match status" value="1"/>
</dbReference>
<dbReference type="PANTHER" id="PTHR42879:SF2">
    <property type="entry name" value="3-OXOACYL-[ACYL-CARRIER-PROTEIN] REDUCTASE FABG"/>
    <property type="match status" value="1"/>
</dbReference>
<dbReference type="InterPro" id="IPR020904">
    <property type="entry name" value="Sc_DH/Rdtase_CS"/>
</dbReference>
<evidence type="ECO:0000256" key="1">
    <source>
        <dbReference type="ARBA" id="ARBA00006484"/>
    </source>
</evidence>
<comment type="similarity">
    <text evidence="1">Belongs to the short-chain dehydrogenases/reductases (SDR) family.</text>
</comment>
<proteinExistence type="inferred from homology"/>
<keyword evidence="2" id="KW-0560">Oxidoreductase</keyword>
<keyword evidence="4" id="KW-1185">Reference proteome</keyword>
<dbReference type="STRING" id="519424.AZF04_05090"/>
<comment type="caution">
    <text evidence="3">The sequence shown here is derived from an EMBL/GenBank/DDBJ whole genome shotgun (WGS) entry which is preliminary data.</text>
</comment>
<protein>
    <submittedName>
        <fullName evidence="3">Oxidoreductase</fullName>
    </submittedName>
</protein>
<gene>
    <name evidence="3" type="ORF">AZF04_05090</name>
</gene>
<dbReference type="GO" id="GO:0016491">
    <property type="term" value="F:oxidoreductase activity"/>
    <property type="evidence" value="ECO:0007669"/>
    <property type="project" value="UniProtKB-KW"/>
</dbReference>
<dbReference type="FunFam" id="3.40.50.720:FF:000084">
    <property type="entry name" value="Short-chain dehydrogenase reductase"/>
    <property type="match status" value="1"/>
</dbReference>
<reference evidence="3" key="1">
    <citation type="submission" date="2016-02" db="EMBL/GenBank/DDBJ databases">
        <title>Genome sequence of Bacillus trypoxylicola KCTC 13244(T).</title>
        <authorList>
            <person name="Jeong H."/>
            <person name="Park S.-H."/>
            <person name="Choi S.-K."/>
        </authorList>
    </citation>
    <scope>NUCLEOTIDE SEQUENCE [LARGE SCALE GENOMIC DNA]</scope>
    <source>
        <strain evidence="3">KCTC 13244</strain>
    </source>
</reference>
<dbReference type="SUPFAM" id="SSF51735">
    <property type="entry name" value="NAD(P)-binding Rossmann-fold domains"/>
    <property type="match status" value="1"/>
</dbReference>